<evidence type="ECO:0000313" key="2">
    <source>
        <dbReference type="EMBL" id="MBO1073969.1"/>
    </source>
</evidence>
<reference evidence="2 3" key="1">
    <citation type="submission" date="2020-09" db="EMBL/GenBank/DDBJ databases">
        <title>Roseomonas.</title>
        <authorList>
            <person name="Zhu W."/>
        </authorList>
    </citation>
    <scope>NUCLEOTIDE SEQUENCE [LARGE SCALE GENOMIC DNA]</scope>
    <source>
        <strain evidence="2 3">1311</strain>
    </source>
</reference>
<dbReference type="Proteomes" id="UP001518990">
    <property type="component" value="Unassembled WGS sequence"/>
</dbReference>
<evidence type="ECO:0000259" key="1">
    <source>
        <dbReference type="PROSITE" id="PS51186"/>
    </source>
</evidence>
<comment type="caution">
    <text evidence="2">The sequence shown here is derived from an EMBL/GenBank/DDBJ whole genome shotgun (WGS) entry which is preliminary data.</text>
</comment>
<dbReference type="InterPro" id="IPR000182">
    <property type="entry name" value="GNAT_dom"/>
</dbReference>
<feature type="domain" description="N-acetyltransferase" evidence="1">
    <location>
        <begin position="1"/>
        <end position="139"/>
    </location>
</feature>
<dbReference type="PROSITE" id="PS51186">
    <property type="entry name" value="GNAT"/>
    <property type="match status" value="1"/>
</dbReference>
<dbReference type="InterPro" id="IPR016181">
    <property type="entry name" value="Acyl_CoA_acyltransferase"/>
</dbReference>
<name>A0ABS3K928_9PROT</name>
<evidence type="ECO:0000313" key="3">
    <source>
        <dbReference type="Proteomes" id="UP001518990"/>
    </source>
</evidence>
<dbReference type="EMBL" id="JACTNF010000004">
    <property type="protein sequence ID" value="MBO1073969.1"/>
    <property type="molecule type" value="Genomic_DNA"/>
</dbReference>
<dbReference type="CDD" id="cd04301">
    <property type="entry name" value="NAT_SF"/>
    <property type="match status" value="1"/>
</dbReference>
<dbReference type="SUPFAM" id="SSF55729">
    <property type="entry name" value="Acyl-CoA N-acyltransferases (Nat)"/>
    <property type="match status" value="1"/>
</dbReference>
<organism evidence="2 3">
    <name type="scientific">Roseomonas marmotae</name>
    <dbReference type="NCBI Taxonomy" id="2768161"/>
    <lineage>
        <taxon>Bacteria</taxon>
        <taxon>Pseudomonadati</taxon>
        <taxon>Pseudomonadota</taxon>
        <taxon>Alphaproteobacteria</taxon>
        <taxon>Acetobacterales</taxon>
        <taxon>Roseomonadaceae</taxon>
        <taxon>Roseomonas</taxon>
    </lineage>
</organism>
<protein>
    <submittedName>
        <fullName evidence="2">GNAT family N-acetyltransferase</fullName>
    </submittedName>
</protein>
<gene>
    <name evidence="2" type="ORF">IAI60_05055</name>
</gene>
<keyword evidence="3" id="KW-1185">Reference proteome</keyword>
<sequence>MAFELIEDRASPEAEAVGRNLSAHREAALGRGVVSQPVCLVHRGPDGRLLAGLVAELVLDWLFVERFWVDDSLRGQGIGGRMLAQAEAVARARGAAGVHLNTSSFQAPGFYRRQGYTELGCLEGRPAGHRRYWFAKRFDGTDPRPPG</sequence>
<accession>A0ABS3K928</accession>
<dbReference type="RefSeq" id="WP_207445565.1">
    <property type="nucleotide sequence ID" value="NZ_CP061091.1"/>
</dbReference>
<dbReference type="Gene3D" id="3.40.630.30">
    <property type="match status" value="1"/>
</dbReference>
<proteinExistence type="predicted"/>
<dbReference type="Pfam" id="PF13508">
    <property type="entry name" value="Acetyltransf_7"/>
    <property type="match status" value="1"/>
</dbReference>